<dbReference type="Pfam" id="PF00075">
    <property type="entry name" value="RNase_H"/>
    <property type="match status" value="1"/>
</dbReference>
<dbReference type="SUPFAM" id="SSF53098">
    <property type="entry name" value="Ribonuclease H-like"/>
    <property type="match status" value="1"/>
</dbReference>
<name>A0A4Y2UNU3_ARAVE</name>
<dbReference type="GO" id="GO:0003676">
    <property type="term" value="F:nucleic acid binding"/>
    <property type="evidence" value="ECO:0007669"/>
    <property type="project" value="InterPro"/>
</dbReference>
<dbReference type="OrthoDB" id="6437659at2759"/>
<evidence type="ECO:0000259" key="1">
    <source>
        <dbReference type="PROSITE" id="PS50879"/>
    </source>
</evidence>
<dbReference type="GO" id="GO:0004523">
    <property type="term" value="F:RNA-DNA hybrid ribonuclease activity"/>
    <property type="evidence" value="ECO:0007669"/>
    <property type="project" value="InterPro"/>
</dbReference>
<organism evidence="2 3">
    <name type="scientific">Araneus ventricosus</name>
    <name type="common">Orbweaver spider</name>
    <name type="synonym">Epeira ventricosa</name>
    <dbReference type="NCBI Taxonomy" id="182803"/>
    <lineage>
        <taxon>Eukaryota</taxon>
        <taxon>Metazoa</taxon>
        <taxon>Ecdysozoa</taxon>
        <taxon>Arthropoda</taxon>
        <taxon>Chelicerata</taxon>
        <taxon>Arachnida</taxon>
        <taxon>Araneae</taxon>
        <taxon>Araneomorphae</taxon>
        <taxon>Entelegynae</taxon>
        <taxon>Araneoidea</taxon>
        <taxon>Araneidae</taxon>
        <taxon>Araneus</taxon>
    </lineage>
</organism>
<dbReference type="PROSITE" id="PS50879">
    <property type="entry name" value="RNASE_H_1"/>
    <property type="match status" value="1"/>
</dbReference>
<dbReference type="CDD" id="cd09276">
    <property type="entry name" value="Rnase_HI_RT_non_LTR"/>
    <property type="match status" value="1"/>
</dbReference>
<dbReference type="InterPro" id="IPR002156">
    <property type="entry name" value="RNaseH_domain"/>
</dbReference>
<dbReference type="EMBL" id="BGPR01038656">
    <property type="protein sequence ID" value="GBO14528.1"/>
    <property type="molecule type" value="Genomic_DNA"/>
</dbReference>
<protein>
    <recommendedName>
        <fullName evidence="1">RNase H type-1 domain-containing protein</fullName>
    </recommendedName>
</protein>
<sequence>MHRTVIAGDFIRPLSAALARGSRREQVARKIEPLPRHLEWHLHDNRARPPPQFIAHPHKGGNGPFFRHSGLRNPHKFVAKRSSFSTFLTLITASLKAKAINQIWNELHPMVMSFGQLLADRRGIHFDHESYEQPLPPSIIHPALFSLQDRISHVGQGPSNRTPIEVYTNGSKINDRTGSAFCAIANEAVTKTWKAKLSPANTMFQAEMLALKAAIEWAKTANEEVNIWSDSESSLQALKSFYIKSKITQEAQMTLLGNARIRPGMVKAHICIKCNEITGTLAKEATTDGTAASLPLPKSHLKNHLLQLSLSRWQAEWDNGETGRSVYSIILIISSKQLHWSRECIQLLAIGPSPATSRDSVSILQTTVDVRN</sequence>
<evidence type="ECO:0000313" key="2">
    <source>
        <dbReference type="EMBL" id="GBO14528.1"/>
    </source>
</evidence>
<proteinExistence type="predicted"/>
<reference evidence="2 3" key="1">
    <citation type="journal article" date="2019" name="Sci. Rep.">
        <title>Orb-weaving spider Araneus ventricosus genome elucidates the spidroin gene catalogue.</title>
        <authorList>
            <person name="Kono N."/>
            <person name="Nakamura H."/>
            <person name="Ohtoshi R."/>
            <person name="Moran D.A.P."/>
            <person name="Shinohara A."/>
            <person name="Yoshida Y."/>
            <person name="Fujiwara M."/>
            <person name="Mori M."/>
            <person name="Tomita M."/>
            <person name="Arakawa K."/>
        </authorList>
    </citation>
    <scope>NUCLEOTIDE SEQUENCE [LARGE SCALE GENOMIC DNA]</scope>
</reference>
<evidence type="ECO:0000313" key="3">
    <source>
        <dbReference type="Proteomes" id="UP000499080"/>
    </source>
</evidence>
<dbReference type="InterPro" id="IPR012337">
    <property type="entry name" value="RNaseH-like_sf"/>
</dbReference>
<keyword evidence="3" id="KW-1185">Reference proteome</keyword>
<comment type="caution">
    <text evidence="2">The sequence shown here is derived from an EMBL/GenBank/DDBJ whole genome shotgun (WGS) entry which is preliminary data.</text>
</comment>
<gene>
    <name evidence="2" type="ORF">AVEN_65765_1</name>
</gene>
<dbReference type="Proteomes" id="UP000499080">
    <property type="component" value="Unassembled WGS sequence"/>
</dbReference>
<dbReference type="InterPro" id="IPR036397">
    <property type="entry name" value="RNaseH_sf"/>
</dbReference>
<dbReference type="AlphaFoldDB" id="A0A4Y2UNU3"/>
<accession>A0A4Y2UNU3</accession>
<dbReference type="Gene3D" id="3.30.420.10">
    <property type="entry name" value="Ribonuclease H-like superfamily/Ribonuclease H"/>
    <property type="match status" value="1"/>
</dbReference>
<feature type="domain" description="RNase H type-1" evidence="1">
    <location>
        <begin position="160"/>
        <end position="287"/>
    </location>
</feature>